<evidence type="ECO:0000313" key="4">
    <source>
        <dbReference type="Proteomes" id="UP000023152"/>
    </source>
</evidence>
<feature type="region of interest" description="Disordered" evidence="1">
    <location>
        <begin position="24"/>
        <end position="51"/>
    </location>
</feature>
<dbReference type="Gene3D" id="2.30.30.140">
    <property type="match status" value="1"/>
</dbReference>
<dbReference type="AlphaFoldDB" id="X6LHW8"/>
<feature type="domain" description="PWWP" evidence="2">
    <location>
        <begin position="71"/>
        <end position="89"/>
    </location>
</feature>
<feature type="compositionally biased region" description="Basic residues" evidence="1">
    <location>
        <begin position="25"/>
        <end position="44"/>
    </location>
</feature>
<proteinExistence type="predicted"/>
<name>X6LHW8_RETFI</name>
<dbReference type="EMBL" id="ASPP01039643">
    <property type="protein sequence ID" value="ETO00936.1"/>
    <property type="molecule type" value="Genomic_DNA"/>
</dbReference>
<dbReference type="PROSITE" id="PS50812">
    <property type="entry name" value="PWWP"/>
    <property type="match status" value="1"/>
</dbReference>
<keyword evidence="4" id="KW-1185">Reference proteome</keyword>
<comment type="caution">
    <text evidence="3">The sequence shown here is derived from an EMBL/GenBank/DDBJ whole genome shotgun (WGS) entry which is preliminary data.</text>
</comment>
<reference evidence="3 4" key="1">
    <citation type="journal article" date="2013" name="Curr. Biol.">
        <title>The Genome of the Foraminiferan Reticulomyxa filosa.</title>
        <authorList>
            <person name="Glockner G."/>
            <person name="Hulsmann N."/>
            <person name="Schleicher M."/>
            <person name="Noegel A.A."/>
            <person name="Eichinger L."/>
            <person name="Gallinger C."/>
            <person name="Pawlowski J."/>
            <person name="Sierra R."/>
            <person name="Euteneuer U."/>
            <person name="Pillet L."/>
            <person name="Moustafa A."/>
            <person name="Platzer M."/>
            <person name="Groth M."/>
            <person name="Szafranski K."/>
            <person name="Schliwa M."/>
        </authorList>
    </citation>
    <scope>NUCLEOTIDE SEQUENCE [LARGE SCALE GENOMIC DNA]</scope>
</reference>
<dbReference type="Proteomes" id="UP000023152">
    <property type="component" value="Unassembled WGS sequence"/>
</dbReference>
<evidence type="ECO:0000313" key="3">
    <source>
        <dbReference type="EMBL" id="ETO00936.1"/>
    </source>
</evidence>
<evidence type="ECO:0000256" key="1">
    <source>
        <dbReference type="SAM" id="MobiDB-lite"/>
    </source>
</evidence>
<accession>X6LHW8</accession>
<evidence type="ECO:0000259" key="2">
    <source>
        <dbReference type="PROSITE" id="PS50812"/>
    </source>
</evidence>
<dbReference type="OrthoDB" id="62853at2759"/>
<gene>
    <name evidence="3" type="ORF">RFI_36504</name>
</gene>
<dbReference type="InterPro" id="IPR000313">
    <property type="entry name" value="PWWP_dom"/>
</dbReference>
<organism evidence="3 4">
    <name type="scientific">Reticulomyxa filosa</name>
    <dbReference type="NCBI Taxonomy" id="46433"/>
    <lineage>
        <taxon>Eukaryota</taxon>
        <taxon>Sar</taxon>
        <taxon>Rhizaria</taxon>
        <taxon>Retaria</taxon>
        <taxon>Foraminifera</taxon>
        <taxon>Monothalamids</taxon>
        <taxon>Reticulomyxidae</taxon>
        <taxon>Reticulomyxa</taxon>
    </lineage>
</organism>
<sequence length="118" mass="13962">KLFTSKTHIVVTFEKGKSMLQTNKQTKKNKGKTKVKMRHNRQKRNLAGEKEYEGKTEITALEGNQSTKYTNGQIVWAKSRGFPWWPGKVWKCFRFYLRMCPFHFVSIEKQTKQCNTNK</sequence>
<feature type="non-terminal residue" evidence="3">
    <location>
        <position position="1"/>
    </location>
</feature>
<dbReference type="SUPFAM" id="SSF63748">
    <property type="entry name" value="Tudor/PWWP/MBT"/>
    <property type="match status" value="1"/>
</dbReference>
<protein>
    <recommendedName>
        <fullName evidence="2">PWWP domain-containing protein</fullName>
    </recommendedName>
</protein>